<dbReference type="EMBL" id="MW117966">
    <property type="protein sequence ID" value="QPB08091.1"/>
    <property type="molecule type" value="Genomic_DNA"/>
</dbReference>
<sequence>MDFCIIDVFEKDSYELNFLQNAFRDAPFSPGKMLVSEVDKKTDDLFLDTKNNLEMDRDSVEPGHKYFEHYRKNSYYGRCFDTVKTVIEKHGPLRSHTMMNRNNDFIFSKYLEGGYYHQHVDNQRMGRMRTDYSCTLFINEPEEYEGGELCIDIGTHEVKYKLEAGKAIVYPTGIRHRVDKVTSGERHVCVFWIESALQDVRMRELYRGIDMMVNKYLYEPDAADLISKKGFELQHHIMRHFAQYS</sequence>
<evidence type="ECO:0000256" key="3">
    <source>
        <dbReference type="ARBA" id="ARBA00022964"/>
    </source>
</evidence>
<keyword evidence="8" id="KW-1185">Reference proteome</keyword>
<dbReference type="GO" id="GO:0031418">
    <property type="term" value="F:L-ascorbic acid binding"/>
    <property type="evidence" value="ECO:0007669"/>
    <property type="project" value="InterPro"/>
</dbReference>
<dbReference type="Pfam" id="PF13640">
    <property type="entry name" value="2OG-FeII_Oxy_3"/>
    <property type="match status" value="1"/>
</dbReference>
<dbReference type="InterPro" id="IPR044862">
    <property type="entry name" value="Pro_4_hyd_alph_FE2OG_OXY"/>
</dbReference>
<name>A0A873WKB6_9CAUD</name>
<evidence type="ECO:0000256" key="2">
    <source>
        <dbReference type="ARBA" id="ARBA00022723"/>
    </source>
</evidence>
<protein>
    <submittedName>
        <fullName evidence="7">2OG-Fe(II) oxygenase</fullName>
    </submittedName>
</protein>
<organism evidence="7 8">
    <name type="scientific">Synechococcus phage S-H9-1</name>
    <dbReference type="NCBI Taxonomy" id="2783674"/>
    <lineage>
        <taxon>Viruses</taxon>
        <taxon>Duplodnaviria</taxon>
        <taxon>Heunggongvirae</taxon>
        <taxon>Uroviricota</taxon>
        <taxon>Caudoviricetes</taxon>
        <taxon>Pantevenvirales</taxon>
        <taxon>Kyanoviridae</taxon>
        <taxon>Scyllavirus</taxon>
        <taxon>Scyllavirus aitchnine</taxon>
    </lineage>
</organism>
<dbReference type="PANTHER" id="PTHR41536">
    <property type="entry name" value="PKHD-TYPE HYDROXYLASE YBIX"/>
    <property type="match status" value="1"/>
</dbReference>
<accession>A0A873WKB6</accession>
<evidence type="ECO:0000313" key="8">
    <source>
        <dbReference type="Proteomes" id="UP000663288"/>
    </source>
</evidence>
<dbReference type="SMART" id="SM00702">
    <property type="entry name" value="P4Hc"/>
    <property type="match status" value="1"/>
</dbReference>
<keyword evidence="4" id="KW-0560">Oxidoreductase</keyword>
<proteinExistence type="predicted"/>
<dbReference type="PANTHER" id="PTHR41536:SF1">
    <property type="entry name" value="PKHD-TYPE HYDROXYLASE YBIX"/>
    <property type="match status" value="1"/>
</dbReference>
<dbReference type="GO" id="GO:0005506">
    <property type="term" value="F:iron ion binding"/>
    <property type="evidence" value="ECO:0007669"/>
    <property type="project" value="InterPro"/>
</dbReference>
<dbReference type="KEGG" id="vg:77945690"/>
<keyword evidence="3" id="KW-0223">Dioxygenase</keyword>
<dbReference type="GO" id="GO:0016706">
    <property type="term" value="F:2-oxoglutarate-dependent dioxygenase activity"/>
    <property type="evidence" value="ECO:0007669"/>
    <property type="project" value="InterPro"/>
</dbReference>
<feature type="domain" description="Fe2OG dioxygenase" evidence="6">
    <location>
        <begin position="101"/>
        <end position="195"/>
    </location>
</feature>
<dbReference type="InterPro" id="IPR006620">
    <property type="entry name" value="Pro_4_hyd_alph"/>
</dbReference>
<dbReference type="Gene3D" id="2.60.120.620">
    <property type="entry name" value="q2cbj1_9rhob like domain"/>
    <property type="match status" value="1"/>
</dbReference>
<dbReference type="Proteomes" id="UP000663288">
    <property type="component" value="Segment"/>
</dbReference>
<evidence type="ECO:0000256" key="1">
    <source>
        <dbReference type="ARBA" id="ARBA00001961"/>
    </source>
</evidence>
<dbReference type="GO" id="GO:0006974">
    <property type="term" value="P:DNA damage response"/>
    <property type="evidence" value="ECO:0007669"/>
    <property type="project" value="TreeGrafter"/>
</dbReference>
<dbReference type="GeneID" id="77945690"/>
<evidence type="ECO:0000256" key="5">
    <source>
        <dbReference type="ARBA" id="ARBA00023004"/>
    </source>
</evidence>
<keyword evidence="5" id="KW-0408">Iron</keyword>
<dbReference type="InterPro" id="IPR005123">
    <property type="entry name" value="Oxoglu/Fe-dep_dioxygenase_dom"/>
</dbReference>
<evidence type="ECO:0000259" key="6">
    <source>
        <dbReference type="PROSITE" id="PS51471"/>
    </source>
</evidence>
<keyword evidence="2" id="KW-0479">Metal-binding</keyword>
<dbReference type="InterPro" id="IPR023550">
    <property type="entry name" value="PKHD_hydroxylase"/>
</dbReference>
<comment type="cofactor">
    <cofactor evidence="1">
        <name>L-ascorbate</name>
        <dbReference type="ChEBI" id="CHEBI:38290"/>
    </cofactor>
</comment>
<dbReference type="RefSeq" id="YP_010669507.1">
    <property type="nucleotide sequence ID" value="NC_070961.1"/>
</dbReference>
<dbReference type="PROSITE" id="PS51471">
    <property type="entry name" value="FE2OG_OXY"/>
    <property type="match status" value="1"/>
</dbReference>
<evidence type="ECO:0000313" key="7">
    <source>
        <dbReference type="EMBL" id="QPB08091.1"/>
    </source>
</evidence>
<reference evidence="7" key="1">
    <citation type="submission" date="2020-10" db="EMBL/GenBank/DDBJ databases">
        <title>The Isolation and Genome Sequence of a Novel Cyanophage S-H9-1 from the Yellow Sea, China.</title>
        <authorList>
            <person name="Jiang T."/>
        </authorList>
    </citation>
    <scope>NUCLEOTIDE SEQUENCE</scope>
</reference>
<evidence type="ECO:0000256" key="4">
    <source>
        <dbReference type="ARBA" id="ARBA00023002"/>
    </source>
</evidence>